<evidence type="ECO:0000256" key="3">
    <source>
        <dbReference type="ARBA" id="ARBA00012438"/>
    </source>
</evidence>
<dbReference type="Gene3D" id="3.30.450.40">
    <property type="match status" value="3"/>
</dbReference>
<dbReference type="InterPro" id="IPR036890">
    <property type="entry name" value="HATPase_C_sf"/>
</dbReference>
<dbReference type="RefSeq" id="WP_343981310.1">
    <property type="nucleotide sequence ID" value="NZ_BAAAJG010000014.1"/>
</dbReference>
<evidence type="ECO:0000256" key="7">
    <source>
        <dbReference type="ARBA" id="ARBA00022741"/>
    </source>
</evidence>
<gene>
    <name evidence="16" type="ORF">ACFSCY_38600</name>
</gene>
<evidence type="ECO:0000256" key="9">
    <source>
        <dbReference type="ARBA" id="ARBA00022840"/>
    </source>
</evidence>
<feature type="transmembrane region" description="Helical" evidence="14">
    <location>
        <begin position="106"/>
        <end position="126"/>
    </location>
</feature>
<feature type="coiled-coil region" evidence="13">
    <location>
        <begin position="306"/>
        <end position="333"/>
    </location>
</feature>
<sequence>MHIVPTEPATAGRGPALGWGLSVQRLLAGALTGLVTLPLLTVLLTQLRGILNLPSQMLLYLLAVVVVALVGGLLPALAAAAAAAALLSYFFIAPFHFVIGNPNDLVALFAFLLVATSVSSVVGLAAHRTREAETLAAANAASREELRMLAEEQAALRRVATLVARGVPPAEVFAAVADEVSKVVGADAALIARRDPDGAITVVARVGDHRSELALGSRWTPKPPLVVAVALETGRPTRLDDYNNVSGDYAESTLRLGVRSGVATPIVVDGRIWGVISLGGRRGPFPTDTEKRLGGFTELVGTAIANAEGRAQLETSRDELRRLAEEQTALRRVATLVASGLPPAEVFTTVAHEVGSVVGADATTIVRLEPDDEVTVLTRIGDPPDQFPTGSRWKLEPPLPVAVALRTGRAARLDGFSQVSGAYGDRIRATGIQSGVAAPIAVGGRLWGGIAVGKRDGQFPDDTEQRMADFTALVGTAIANAEGRAQLEESRDELRRLAGEQAALRRVATLVAQGEPPAEVFAAVAHEVGNVLDADAAMIVRLDPDGAATVLARVGAYPAELAVGNQWRPEPPLSIAVTLRTGRPARLDDLSRAPGAFGDGLRRAGIRSGVAAPIIVEGRLWGAISIGTRRDKRPGETAQRIADFTELLATAIANADSSAQLTASRARIVAAADDARRRIERDLHDGTQQRLVALSLALRLARSTETPELKTQVGQVADELDDAIDELREIARGIHPAILSEGGLGPALRTLARRAAIPVELDIRTEKRPPDPIEVAAYYVVSEALTNTTKHARASYARVALDQTDGVMQLSIRDDGIGGADPTGGSGLIGLRDRVQALGGVIEVDSRRGKGTAIIVELPLQPG</sequence>
<accession>A0ABW4FYW8</accession>
<evidence type="ECO:0000256" key="10">
    <source>
        <dbReference type="ARBA" id="ARBA00022989"/>
    </source>
</evidence>
<dbReference type="Proteomes" id="UP001597145">
    <property type="component" value="Unassembled WGS sequence"/>
</dbReference>
<dbReference type="InterPro" id="IPR025201">
    <property type="entry name" value="KdpD_TM"/>
</dbReference>
<dbReference type="Pfam" id="PF13185">
    <property type="entry name" value="GAF_2"/>
    <property type="match status" value="1"/>
</dbReference>
<dbReference type="InterPro" id="IPR050482">
    <property type="entry name" value="Sensor_HK_TwoCompSys"/>
</dbReference>
<dbReference type="InterPro" id="IPR011712">
    <property type="entry name" value="Sig_transdc_His_kin_sub3_dim/P"/>
</dbReference>
<dbReference type="EMBL" id="JBHUCP010000052">
    <property type="protein sequence ID" value="MFD1535333.1"/>
    <property type="molecule type" value="Genomic_DNA"/>
</dbReference>
<comment type="subcellular location">
    <subcellularLocation>
        <location evidence="2">Membrane</location>
        <topology evidence="2">Multi-pass membrane protein</topology>
    </subcellularLocation>
</comment>
<dbReference type="InterPro" id="IPR038318">
    <property type="entry name" value="KdpD_sf"/>
</dbReference>
<evidence type="ECO:0000256" key="2">
    <source>
        <dbReference type="ARBA" id="ARBA00004141"/>
    </source>
</evidence>
<keyword evidence="4" id="KW-0597">Phosphoprotein</keyword>
<keyword evidence="17" id="KW-1185">Reference proteome</keyword>
<dbReference type="InterPro" id="IPR029016">
    <property type="entry name" value="GAF-like_dom_sf"/>
</dbReference>
<name>A0ABW4FYW8_9PSEU</name>
<evidence type="ECO:0000256" key="4">
    <source>
        <dbReference type="ARBA" id="ARBA00022553"/>
    </source>
</evidence>
<dbReference type="InterPro" id="IPR003594">
    <property type="entry name" value="HATPase_dom"/>
</dbReference>
<dbReference type="SUPFAM" id="SSF55874">
    <property type="entry name" value="ATPase domain of HSP90 chaperone/DNA topoisomerase II/histidine kinase"/>
    <property type="match status" value="1"/>
</dbReference>
<dbReference type="PANTHER" id="PTHR24421:SF10">
    <property type="entry name" value="NITRATE_NITRITE SENSOR PROTEIN NARQ"/>
    <property type="match status" value="1"/>
</dbReference>
<dbReference type="Gene3D" id="1.20.5.1930">
    <property type="match status" value="1"/>
</dbReference>
<dbReference type="Gene3D" id="1.20.120.620">
    <property type="entry name" value="Backbone structure of the membrane domain of e. Coli histidine kinase receptor kdpd"/>
    <property type="match status" value="1"/>
</dbReference>
<dbReference type="InterPro" id="IPR003018">
    <property type="entry name" value="GAF"/>
</dbReference>
<dbReference type="GO" id="GO:0016301">
    <property type="term" value="F:kinase activity"/>
    <property type="evidence" value="ECO:0007669"/>
    <property type="project" value="UniProtKB-KW"/>
</dbReference>
<evidence type="ECO:0000256" key="13">
    <source>
        <dbReference type="SAM" id="Coils"/>
    </source>
</evidence>
<feature type="domain" description="GAF" evidence="15">
    <location>
        <begin position="342"/>
        <end position="488"/>
    </location>
</feature>
<feature type="domain" description="GAF" evidence="15">
    <location>
        <begin position="516"/>
        <end position="662"/>
    </location>
</feature>
<evidence type="ECO:0000259" key="15">
    <source>
        <dbReference type="SMART" id="SM00065"/>
    </source>
</evidence>
<keyword evidence="10 14" id="KW-1133">Transmembrane helix</keyword>
<dbReference type="Pfam" id="PF13493">
    <property type="entry name" value="DUF4118"/>
    <property type="match status" value="1"/>
</dbReference>
<evidence type="ECO:0000313" key="16">
    <source>
        <dbReference type="EMBL" id="MFD1535333.1"/>
    </source>
</evidence>
<feature type="transmembrane region" description="Helical" evidence="14">
    <location>
        <begin position="57"/>
        <end position="74"/>
    </location>
</feature>
<keyword evidence="7" id="KW-0547">Nucleotide-binding</keyword>
<comment type="catalytic activity">
    <reaction evidence="1">
        <text>ATP + protein L-histidine = ADP + protein N-phospho-L-histidine.</text>
        <dbReference type="EC" id="2.7.13.3"/>
    </reaction>
</comment>
<evidence type="ECO:0000256" key="1">
    <source>
        <dbReference type="ARBA" id="ARBA00000085"/>
    </source>
</evidence>
<comment type="caution">
    <text evidence="16">The sequence shown here is derived from an EMBL/GenBank/DDBJ whole genome shotgun (WGS) entry which is preliminary data.</text>
</comment>
<dbReference type="EC" id="2.7.13.3" evidence="3"/>
<keyword evidence="11" id="KW-0902">Two-component regulatory system</keyword>
<dbReference type="PANTHER" id="PTHR24421">
    <property type="entry name" value="NITRATE/NITRITE SENSOR PROTEIN NARX-RELATED"/>
    <property type="match status" value="1"/>
</dbReference>
<keyword evidence="5" id="KW-0808">Transferase</keyword>
<evidence type="ECO:0000313" key="17">
    <source>
        <dbReference type="Proteomes" id="UP001597145"/>
    </source>
</evidence>
<dbReference type="Pfam" id="PF07730">
    <property type="entry name" value="HisKA_3"/>
    <property type="match status" value="1"/>
</dbReference>
<dbReference type="Pfam" id="PF02518">
    <property type="entry name" value="HATPase_c"/>
    <property type="match status" value="1"/>
</dbReference>
<dbReference type="Gene3D" id="3.30.565.10">
    <property type="entry name" value="Histidine kinase-like ATPase, C-terminal domain"/>
    <property type="match status" value="1"/>
</dbReference>
<dbReference type="SMART" id="SM00065">
    <property type="entry name" value="GAF"/>
    <property type="match status" value="3"/>
</dbReference>
<evidence type="ECO:0000256" key="12">
    <source>
        <dbReference type="ARBA" id="ARBA00023136"/>
    </source>
</evidence>
<keyword evidence="12 14" id="KW-0472">Membrane</keyword>
<feature type="transmembrane region" description="Helical" evidence="14">
    <location>
        <begin position="26"/>
        <end position="45"/>
    </location>
</feature>
<keyword evidence="9" id="KW-0067">ATP-binding</keyword>
<evidence type="ECO:0000256" key="6">
    <source>
        <dbReference type="ARBA" id="ARBA00022692"/>
    </source>
</evidence>
<dbReference type="SUPFAM" id="SSF55781">
    <property type="entry name" value="GAF domain-like"/>
    <property type="match status" value="3"/>
</dbReference>
<feature type="transmembrane region" description="Helical" evidence="14">
    <location>
        <begin position="80"/>
        <end position="99"/>
    </location>
</feature>
<protein>
    <recommendedName>
        <fullName evidence="3">histidine kinase</fullName>
        <ecNumber evidence="3">2.7.13.3</ecNumber>
    </recommendedName>
</protein>
<evidence type="ECO:0000256" key="14">
    <source>
        <dbReference type="SAM" id="Phobius"/>
    </source>
</evidence>
<organism evidence="16 17">
    <name type="scientific">Pseudonocardia aurantiaca</name>
    <dbReference type="NCBI Taxonomy" id="75290"/>
    <lineage>
        <taxon>Bacteria</taxon>
        <taxon>Bacillati</taxon>
        <taxon>Actinomycetota</taxon>
        <taxon>Actinomycetes</taxon>
        <taxon>Pseudonocardiales</taxon>
        <taxon>Pseudonocardiaceae</taxon>
        <taxon>Pseudonocardia</taxon>
    </lineage>
</organism>
<keyword evidence="6 14" id="KW-0812">Transmembrane</keyword>
<keyword evidence="8 16" id="KW-0418">Kinase</keyword>
<dbReference type="CDD" id="cd16917">
    <property type="entry name" value="HATPase_UhpB-NarQ-NarX-like"/>
    <property type="match status" value="1"/>
</dbReference>
<feature type="domain" description="GAF" evidence="15">
    <location>
        <begin position="168"/>
        <end position="314"/>
    </location>
</feature>
<evidence type="ECO:0000256" key="11">
    <source>
        <dbReference type="ARBA" id="ARBA00023012"/>
    </source>
</evidence>
<evidence type="ECO:0000256" key="5">
    <source>
        <dbReference type="ARBA" id="ARBA00022679"/>
    </source>
</evidence>
<reference evidence="17" key="1">
    <citation type="journal article" date="2019" name="Int. J. Syst. Evol. Microbiol.">
        <title>The Global Catalogue of Microorganisms (GCM) 10K type strain sequencing project: providing services to taxonomists for standard genome sequencing and annotation.</title>
        <authorList>
            <consortium name="The Broad Institute Genomics Platform"/>
            <consortium name="The Broad Institute Genome Sequencing Center for Infectious Disease"/>
            <person name="Wu L."/>
            <person name="Ma J."/>
        </authorList>
    </citation>
    <scope>NUCLEOTIDE SEQUENCE [LARGE SCALE GENOMIC DNA]</scope>
    <source>
        <strain evidence="17">JCM 12165</strain>
    </source>
</reference>
<proteinExistence type="predicted"/>
<keyword evidence="13" id="KW-0175">Coiled coil</keyword>
<dbReference type="Pfam" id="PF01590">
    <property type="entry name" value="GAF"/>
    <property type="match status" value="2"/>
</dbReference>
<evidence type="ECO:0000256" key="8">
    <source>
        <dbReference type="ARBA" id="ARBA00022777"/>
    </source>
</evidence>
<feature type="coiled-coil region" evidence="13">
    <location>
        <begin position="480"/>
        <end position="507"/>
    </location>
</feature>